<feature type="compositionally biased region" description="Gly residues" evidence="1">
    <location>
        <begin position="45"/>
        <end position="55"/>
    </location>
</feature>
<evidence type="ECO:0000256" key="1">
    <source>
        <dbReference type="SAM" id="MobiDB-lite"/>
    </source>
</evidence>
<feature type="region of interest" description="Disordered" evidence="1">
    <location>
        <begin position="36"/>
        <end position="55"/>
    </location>
</feature>
<accession>A0A0K1E916</accession>
<evidence type="ECO:0000313" key="3">
    <source>
        <dbReference type="Proteomes" id="UP000067626"/>
    </source>
</evidence>
<dbReference type="Proteomes" id="UP000067626">
    <property type="component" value="Chromosome"/>
</dbReference>
<dbReference type="STRING" id="52.CMC5_015110"/>
<name>A0A0K1E916_CHOCO</name>
<dbReference type="EMBL" id="CP012159">
    <property type="protein sequence ID" value="AKT37376.1"/>
    <property type="molecule type" value="Genomic_DNA"/>
</dbReference>
<keyword evidence="3" id="KW-1185">Reference proteome</keyword>
<evidence type="ECO:0000313" key="2">
    <source>
        <dbReference type="EMBL" id="AKT37376.1"/>
    </source>
</evidence>
<gene>
    <name evidence="2" type="ORF">CMC5_015110</name>
</gene>
<organism evidence="2 3">
    <name type="scientific">Chondromyces crocatus</name>
    <dbReference type="NCBI Taxonomy" id="52"/>
    <lineage>
        <taxon>Bacteria</taxon>
        <taxon>Pseudomonadati</taxon>
        <taxon>Myxococcota</taxon>
        <taxon>Polyangia</taxon>
        <taxon>Polyangiales</taxon>
        <taxon>Polyangiaceae</taxon>
        <taxon>Chondromyces</taxon>
    </lineage>
</organism>
<proteinExistence type="predicted"/>
<reference evidence="2 3" key="1">
    <citation type="submission" date="2015-07" db="EMBL/GenBank/DDBJ databases">
        <title>Genome analysis of myxobacterium Chondromyces crocatus Cm c5 reveals a high potential for natural compound synthesis and the genetic basis for the loss of fruiting body formation.</title>
        <authorList>
            <person name="Zaburannyi N."/>
            <person name="Bunk B."/>
            <person name="Maier J."/>
            <person name="Overmann J."/>
            <person name="Mueller R."/>
        </authorList>
    </citation>
    <scope>NUCLEOTIDE SEQUENCE [LARGE SCALE GENOMIC DNA]</scope>
    <source>
        <strain evidence="2 3">Cm c5</strain>
    </source>
</reference>
<dbReference type="KEGG" id="ccro:CMC5_015110"/>
<sequence length="343" mass="33695">MEHGTMVGRIALLGWIAVMSTGMACTLLSSYGDYERVEGPPPGGDASGTGGRGGAGGQGGAGGSGVCTCSADTACATYQCVDGACRVTFAAEGTPVVGTPVGDCQDVVCGPAGVPISKANDEDVPDDGNDCTVDSCVNGVPRHVAEADGSECGVEQSLRCVSGTCTGCARDEQCQQMNECMVPRCENYECIGIPKPSGTPVSNDSPTDCRKIECNGAGQAVVVAAPGETPDDGNPCTADSCVGMTPTFTPRPNGVSCPSNRVCYAGNCVGCIQDSHCTTQMTCRVAVCNANACGVKPAPDGTPCGSSGMNVCCMGSCDPTCPDAAGASGAGGASGSGGAGGGG</sequence>
<dbReference type="AlphaFoldDB" id="A0A0K1E916"/>
<protein>
    <submittedName>
        <fullName evidence="2">Uncharacterized protein</fullName>
    </submittedName>
</protein>